<dbReference type="OrthoDB" id="9761531at2"/>
<evidence type="ECO:0000256" key="2">
    <source>
        <dbReference type="ARBA" id="ARBA00022475"/>
    </source>
</evidence>
<accession>A0A7Z1AFL6</accession>
<feature type="transmembrane region" description="Helical" evidence="6">
    <location>
        <begin position="236"/>
        <end position="259"/>
    </location>
</feature>
<keyword evidence="2" id="KW-1003">Cell membrane</keyword>
<dbReference type="InterPro" id="IPR035681">
    <property type="entry name" value="ComA-like_MBL"/>
</dbReference>
<dbReference type="SMART" id="SM00849">
    <property type="entry name" value="Lactamase_B"/>
    <property type="match status" value="1"/>
</dbReference>
<dbReference type="Pfam" id="PF00753">
    <property type="entry name" value="Lactamase_B"/>
    <property type="match status" value="1"/>
</dbReference>
<dbReference type="Proteomes" id="UP000094769">
    <property type="component" value="Unassembled WGS sequence"/>
</dbReference>
<gene>
    <name evidence="8" type="ORF">CODIS_16230</name>
</gene>
<feature type="transmembrane region" description="Helical" evidence="6">
    <location>
        <begin position="433"/>
        <end position="455"/>
    </location>
</feature>
<feature type="transmembrane region" description="Helical" evidence="6">
    <location>
        <begin position="369"/>
        <end position="388"/>
    </location>
</feature>
<dbReference type="AlphaFoldDB" id="A0A7Z1AFL6"/>
<feature type="transmembrane region" description="Helical" evidence="6">
    <location>
        <begin position="271"/>
        <end position="292"/>
    </location>
</feature>
<dbReference type="Gene3D" id="3.60.15.10">
    <property type="entry name" value="Ribonuclease Z/Hydroxyacylglutathione hydrolase-like"/>
    <property type="match status" value="1"/>
</dbReference>
<dbReference type="PANTHER" id="PTHR30619:SF1">
    <property type="entry name" value="RECOMBINATION PROTEIN 2"/>
    <property type="match status" value="1"/>
</dbReference>
<protein>
    <submittedName>
        <fullName evidence="8">ComEC family competence protein</fullName>
    </submittedName>
</protein>
<dbReference type="Pfam" id="PF03772">
    <property type="entry name" value="Competence"/>
    <property type="match status" value="1"/>
</dbReference>
<name>A0A7Z1AFL6_9GAMM</name>
<sequence>MNLVLIAFVVGATLFHQLQILPEIWWMAALAPLAFFWRVRSLRPWIAFLLGGGWTLLFALNHLQHRLPAELEGRDMVVEAVIASLPKRQGRLTRFQADVNQLFDSHGNVVPLTRLQLSWYGLRDTLRVGETWRLKVRLKRPRGMQNPAGADLERWMFSRGVQAKGYVRKWHGNRILESGTHHAWIDRLRQTIALQLDQRVRQPDAVSLLKALAIGDKRGIGTEQWRVFSTTGTNHLVAISGLHIGIVAGWLLFVSQWLWRRSERLTLRIPAIKAGSVVALAGAFIYAALAGFSLPTQRALLMLFTTLGSVILGQRVQPGRSLVLAMFMVVLLDPMATLSAGFWLSFGAVAVIIMSVGGRIDCWTGWRQMIRVQWFVTLGLVPVLLLFFDQASLISLIVNLVMVPWFTLILVPMVLFGLPLLTVPFMAGWWFDLLGWLAAHTYQLLVWFSTLPYAMFTLPDAAVWCWIVAIIGFLLLLIPAGIPARGLAIWLIAPLILVKPVRPAHGELWFTLLDVGQGLACVIETERHVMVYDTGPAYATGFNTAESVLIPYLRSRGYARVDRLVLSNGDRDHAGGYSALKQAVEVADSLAGEPERIAQVRECQAGEKWHWDGVSFTVLHPDRSERFNLANDRSCVVQVAVGDWRILLPGDIEERGEGALLRHHAGDLASDIVVAPHHGSATSSTLPFVNAVAPDWVLVSSGYRNSYGFPKNEVVQRWRQQGAVILNTAETGAIQFRISREQQEIEPRLYRKHNSRYWSE</sequence>
<dbReference type="NCBIfam" id="TIGR00360">
    <property type="entry name" value="ComEC_N-term"/>
    <property type="match status" value="1"/>
</dbReference>
<dbReference type="InterPro" id="IPR036866">
    <property type="entry name" value="RibonucZ/Hydroxyglut_hydro"/>
</dbReference>
<evidence type="ECO:0000256" key="4">
    <source>
        <dbReference type="ARBA" id="ARBA00022989"/>
    </source>
</evidence>
<feature type="transmembrane region" description="Helical" evidence="6">
    <location>
        <begin position="394"/>
        <end position="421"/>
    </location>
</feature>
<dbReference type="EMBL" id="MARB01000007">
    <property type="protein sequence ID" value="ODJ88210.1"/>
    <property type="molecule type" value="Genomic_DNA"/>
</dbReference>
<dbReference type="InterPro" id="IPR004477">
    <property type="entry name" value="ComEC_N"/>
</dbReference>
<evidence type="ECO:0000259" key="7">
    <source>
        <dbReference type="SMART" id="SM00849"/>
    </source>
</evidence>
<feature type="transmembrane region" description="Helical" evidence="6">
    <location>
        <begin position="461"/>
        <end position="482"/>
    </location>
</feature>
<evidence type="ECO:0000256" key="6">
    <source>
        <dbReference type="SAM" id="Phobius"/>
    </source>
</evidence>
<evidence type="ECO:0000313" key="8">
    <source>
        <dbReference type="EMBL" id="ODJ88210.1"/>
    </source>
</evidence>
<feature type="transmembrane region" description="Helical" evidence="6">
    <location>
        <begin position="336"/>
        <end position="357"/>
    </location>
</feature>
<dbReference type="InterPro" id="IPR004797">
    <property type="entry name" value="Competence_ComEC/Rec2"/>
</dbReference>
<keyword evidence="3 6" id="KW-0812">Transmembrane</keyword>
<comment type="subcellular location">
    <subcellularLocation>
        <location evidence="1">Cell membrane</location>
        <topology evidence="1">Multi-pass membrane protein</topology>
    </subcellularLocation>
</comment>
<proteinExistence type="predicted"/>
<keyword evidence="4 6" id="KW-1133">Transmembrane helix</keyword>
<dbReference type="GO" id="GO:0005886">
    <property type="term" value="C:plasma membrane"/>
    <property type="evidence" value="ECO:0007669"/>
    <property type="project" value="UniProtKB-SubCell"/>
</dbReference>
<keyword evidence="9" id="KW-1185">Reference proteome</keyword>
<dbReference type="NCBIfam" id="TIGR00361">
    <property type="entry name" value="ComEC_Rec2"/>
    <property type="match status" value="1"/>
</dbReference>
<dbReference type="InterPro" id="IPR025405">
    <property type="entry name" value="DUF4131"/>
</dbReference>
<comment type="caution">
    <text evidence="8">The sequence shown here is derived from an EMBL/GenBank/DDBJ whole genome shotgun (WGS) entry which is preliminary data.</text>
</comment>
<dbReference type="CDD" id="cd07731">
    <property type="entry name" value="ComA-like_MBL-fold"/>
    <property type="match status" value="1"/>
</dbReference>
<feature type="transmembrane region" description="Helical" evidence="6">
    <location>
        <begin position="299"/>
        <end position="316"/>
    </location>
</feature>
<dbReference type="GO" id="GO:0030420">
    <property type="term" value="P:establishment of competence for transformation"/>
    <property type="evidence" value="ECO:0007669"/>
    <property type="project" value="InterPro"/>
</dbReference>
<evidence type="ECO:0000256" key="5">
    <source>
        <dbReference type="ARBA" id="ARBA00023136"/>
    </source>
</evidence>
<dbReference type="InterPro" id="IPR001279">
    <property type="entry name" value="Metallo-B-lactamas"/>
</dbReference>
<dbReference type="PANTHER" id="PTHR30619">
    <property type="entry name" value="DNA INTERNALIZATION/COMPETENCE PROTEIN COMEC/REC2"/>
    <property type="match status" value="1"/>
</dbReference>
<feature type="transmembrane region" description="Helical" evidence="6">
    <location>
        <begin position="44"/>
        <end position="63"/>
    </location>
</feature>
<dbReference type="RefSeq" id="WP_069123522.1">
    <property type="nucleotide sequence ID" value="NZ_MARB01000007.1"/>
</dbReference>
<evidence type="ECO:0000313" key="9">
    <source>
        <dbReference type="Proteomes" id="UP000094769"/>
    </source>
</evidence>
<dbReference type="SUPFAM" id="SSF56281">
    <property type="entry name" value="Metallo-hydrolase/oxidoreductase"/>
    <property type="match status" value="1"/>
</dbReference>
<organism evidence="8 9">
    <name type="scientific">Candidatus Thiodiazotropha endolucinida</name>
    <dbReference type="NCBI Taxonomy" id="1655433"/>
    <lineage>
        <taxon>Bacteria</taxon>
        <taxon>Pseudomonadati</taxon>
        <taxon>Pseudomonadota</taxon>
        <taxon>Gammaproteobacteria</taxon>
        <taxon>Chromatiales</taxon>
        <taxon>Sedimenticolaceae</taxon>
        <taxon>Candidatus Thiodiazotropha</taxon>
    </lineage>
</organism>
<reference evidence="8 9" key="1">
    <citation type="submission" date="2016-06" db="EMBL/GenBank/DDBJ databases">
        <title>Genome sequence of endosymbiont of Candidatus Endolucinida thiodiazotropha.</title>
        <authorList>
            <person name="Poehlein A."/>
            <person name="Koenig S."/>
            <person name="Heiden S.E."/>
            <person name="Thuermer A."/>
            <person name="Voget S."/>
            <person name="Daniel R."/>
            <person name="Markert S."/>
            <person name="Gros O."/>
            <person name="Schweder T."/>
        </authorList>
    </citation>
    <scope>NUCLEOTIDE SEQUENCE [LARGE SCALE GENOMIC DNA]</scope>
    <source>
        <strain evidence="8 9">COS</strain>
    </source>
</reference>
<dbReference type="InterPro" id="IPR052159">
    <property type="entry name" value="Competence_DNA_uptake"/>
</dbReference>
<feature type="domain" description="Metallo-beta-lactamase" evidence="7">
    <location>
        <begin position="517"/>
        <end position="703"/>
    </location>
</feature>
<keyword evidence="5 6" id="KW-0472">Membrane</keyword>
<evidence type="ECO:0000256" key="3">
    <source>
        <dbReference type="ARBA" id="ARBA00022692"/>
    </source>
</evidence>
<dbReference type="Pfam" id="PF13567">
    <property type="entry name" value="DUF4131"/>
    <property type="match status" value="1"/>
</dbReference>
<evidence type="ECO:0000256" key="1">
    <source>
        <dbReference type="ARBA" id="ARBA00004651"/>
    </source>
</evidence>